<evidence type="ECO:0000313" key="8">
    <source>
        <dbReference type="EMBL" id="PSK90566.1"/>
    </source>
</evidence>
<keyword evidence="5" id="KW-0175">Coiled coil</keyword>
<gene>
    <name evidence="8" type="ORF">CLV63_122100</name>
</gene>
<feature type="domain" description="NlpC/P60" evidence="7">
    <location>
        <begin position="231"/>
        <end position="349"/>
    </location>
</feature>
<protein>
    <submittedName>
        <fullName evidence="8">Cell wall-associated NlpC family hydrolase</fullName>
    </submittedName>
</protein>
<dbReference type="InterPro" id="IPR038765">
    <property type="entry name" value="Papain-like_cys_pep_sf"/>
</dbReference>
<keyword evidence="9" id="KW-1185">Reference proteome</keyword>
<dbReference type="EMBL" id="PYGA01000022">
    <property type="protein sequence ID" value="PSK90566.1"/>
    <property type="molecule type" value="Genomic_DNA"/>
</dbReference>
<dbReference type="Proteomes" id="UP000240542">
    <property type="component" value="Unassembled WGS sequence"/>
</dbReference>
<feature type="region of interest" description="Disordered" evidence="6">
    <location>
        <begin position="163"/>
        <end position="227"/>
    </location>
</feature>
<dbReference type="Pfam" id="PF00877">
    <property type="entry name" value="NLPC_P60"/>
    <property type="match status" value="1"/>
</dbReference>
<evidence type="ECO:0000256" key="6">
    <source>
        <dbReference type="SAM" id="MobiDB-lite"/>
    </source>
</evidence>
<evidence type="ECO:0000256" key="5">
    <source>
        <dbReference type="SAM" id="Coils"/>
    </source>
</evidence>
<evidence type="ECO:0000256" key="2">
    <source>
        <dbReference type="ARBA" id="ARBA00022670"/>
    </source>
</evidence>
<keyword evidence="3 8" id="KW-0378">Hydrolase</keyword>
<comment type="similarity">
    <text evidence="1">Belongs to the peptidase C40 family.</text>
</comment>
<dbReference type="InterPro" id="IPR000064">
    <property type="entry name" value="NLP_P60_dom"/>
</dbReference>
<dbReference type="PANTHER" id="PTHR47053">
    <property type="entry name" value="MUREIN DD-ENDOPEPTIDASE MEPH-RELATED"/>
    <property type="match status" value="1"/>
</dbReference>
<organism evidence="8 9">
    <name type="scientific">Murinocardiopsis flavida</name>
    <dbReference type="NCBI Taxonomy" id="645275"/>
    <lineage>
        <taxon>Bacteria</taxon>
        <taxon>Bacillati</taxon>
        <taxon>Actinomycetota</taxon>
        <taxon>Actinomycetes</taxon>
        <taxon>Streptosporangiales</taxon>
        <taxon>Nocardiopsidaceae</taxon>
        <taxon>Murinocardiopsis</taxon>
    </lineage>
</organism>
<evidence type="ECO:0000256" key="1">
    <source>
        <dbReference type="ARBA" id="ARBA00007074"/>
    </source>
</evidence>
<dbReference type="AlphaFoldDB" id="A0A2P8D067"/>
<dbReference type="GO" id="GO:0006508">
    <property type="term" value="P:proteolysis"/>
    <property type="evidence" value="ECO:0007669"/>
    <property type="project" value="UniProtKB-KW"/>
</dbReference>
<proteinExistence type="inferred from homology"/>
<evidence type="ECO:0000256" key="4">
    <source>
        <dbReference type="ARBA" id="ARBA00022807"/>
    </source>
</evidence>
<feature type="compositionally biased region" description="Polar residues" evidence="6">
    <location>
        <begin position="200"/>
        <end position="209"/>
    </location>
</feature>
<evidence type="ECO:0000256" key="3">
    <source>
        <dbReference type="ARBA" id="ARBA00022801"/>
    </source>
</evidence>
<accession>A0A2P8D067</accession>
<dbReference type="PROSITE" id="PS51935">
    <property type="entry name" value="NLPC_P60"/>
    <property type="match status" value="1"/>
</dbReference>
<dbReference type="InterPro" id="IPR051202">
    <property type="entry name" value="Peptidase_C40"/>
</dbReference>
<name>A0A2P8D067_9ACTN</name>
<dbReference type="GO" id="GO:0008234">
    <property type="term" value="F:cysteine-type peptidase activity"/>
    <property type="evidence" value="ECO:0007669"/>
    <property type="project" value="UniProtKB-KW"/>
</dbReference>
<dbReference type="PANTHER" id="PTHR47053:SF1">
    <property type="entry name" value="MUREIN DD-ENDOPEPTIDASE MEPH-RELATED"/>
    <property type="match status" value="1"/>
</dbReference>
<comment type="caution">
    <text evidence="8">The sequence shown here is derived from an EMBL/GenBank/DDBJ whole genome shotgun (WGS) entry which is preliminary data.</text>
</comment>
<evidence type="ECO:0000259" key="7">
    <source>
        <dbReference type="PROSITE" id="PS51935"/>
    </source>
</evidence>
<dbReference type="Gene3D" id="1.20.5.340">
    <property type="match status" value="1"/>
</dbReference>
<keyword evidence="4" id="KW-0788">Thiol protease</keyword>
<keyword evidence="2" id="KW-0645">Protease</keyword>
<evidence type="ECO:0000313" key="9">
    <source>
        <dbReference type="Proteomes" id="UP000240542"/>
    </source>
</evidence>
<dbReference type="OrthoDB" id="5244330at2"/>
<sequence length="349" mass="37705">MGGRCATTVDDRHERGPKRRRLTAVSLVAAGALIAAPGVANAEPSASEVRQKIERLEREFSELAEKYNEAKEDHDTTKKKLKDVKDDLKKSEKGLKGLRKQVGGMANAAYSGTDYSAPSYLMGSGGPEDTLRQAADLGYLSSNQTENLSKYTEEKDRLEKLEKEYEDTEEKAKKKLKDANKAKKQGEQKVEKQQQILDDLTTSEQDSATSNVGDGRGGSSSGGSSYNGPATGNAKAALDFAYAQVGKPYVWGGTGPDGFDCSGLTQAAWKKGGVNLPRTSQSQYGAGQRVSFNELQPGDLLFFYSSSPSHVGIYAGNNKMVHASTSSKPVMEVSLNSYYKQEFVGGIRP</sequence>
<dbReference type="SUPFAM" id="SSF54001">
    <property type="entry name" value="Cysteine proteinases"/>
    <property type="match status" value="1"/>
</dbReference>
<reference evidence="8 9" key="1">
    <citation type="submission" date="2018-03" db="EMBL/GenBank/DDBJ databases">
        <title>Genomic Encyclopedia of Archaeal and Bacterial Type Strains, Phase II (KMG-II): from individual species to whole genera.</title>
        <authorList>
            <person name="Goeker M."/>
        </authorList>
    </citation>
    <scope>NUCLEOTIDE SEQUENCE [LARGE SCALE GENOMIC DNA]</scope>
    <source>
        <strain evidence="8 9">DSM 45312</strain>
    </source>
</reference>
<feature type="coiled-coil region" evidence="5">
    <location>
        <begin position="39"/>
        <end position="101"/>
    </location>
</feature>
<feature type="compositionally biased region" description="Basic and acidic residues" evidence="6">
    <location>
        <begin position="177"/>
        <end position="192"/>
    </location>
</feature>
<dbReference type="Gene3D" id="3.90.1720.10">
    <property type="entry name" value="endopeptidase domain like (from Nostoc punctiforme)"/>
    <property type="match status" value="1"/>
</dbReference>